<proteinExistence type="inferred from homology"/>
<accession>A0A1Y2B3F0</accession>
<dbReference type="OrthoDB" id="5566198at2759"/>
<dbReference type="GO" id="GO:0051028">
    <property type="term" value="P:mRNA transport"/>
    <property type="evidence" value="ECO:0007669"/>
    <property type="project" value="UniProtKB-KW"/>
</dbReference>
<dbReference type="EMBL" id="MCGO01000089">
    <property type="protein sequence ID" value="ORY29254.1"/>
    <property type="molecule type" value="Genomic_DNA"/>
</dbReference>
<dbReference type="PANTHER" id="PTHR11024">
    <property type="entry name" value="NUCLEAR PORE COMPLEX PROTEIN SEC13 / SEH1 FAMILY MEMBER"/>
    <property type="match status" value="1"/>
</dbReference>
<dbReference type="Proteomes" id="UP000193642">
    <property type="component" value="Unassembled WGS sequence"/>
</dbReference>
<evidence type="ECO:0000313" key="12">
    <source>
        <dbReference type="Proteomes" id="UP000193642"/>
    </source>
</evidence>
<dbReference type="GO" id="GO:0061700">
    <property type="term" value="C:GATOR2 complex"/>
    <property type="evidence" value="ECO:0007669"/>
    <property type="project" value="EnsemblFungi"/>
</dbReference>
<keyword evidence="8" id="KW-0906">Nuclear pore complex</keyword>
<dbReference type="PROSITE" id="PS50294">
    <property type="entry name" value="WD_REPEATS_REGION"/>
    <property type="match status" value="2"/>
</dbReference>
<evidence type="ECO:0000256" key="8">
    <source>
        <dbReference type="ARBA" id="ARBA00023132"/>
    </source>
</evidence>
<organism evidence="11 12">
    <name type="scientific">Rhizoclosmatium globosum</name>
    <dbReference type="NCBI Taxonomy" id="329046"/>
    <lineage>
        <taxon>Eukaryota</taxon>
        <taxon>Fungi</taxon>
        <taxon>Fungi incertae sedis</taxon>
        <taxon>Chytridiomycota</taxon>
        <taxon>Chytridiomycota incertae sedis</taxon>
        <taxon>Chytridiomycetes</taxon>
        <taxon>Chytridiales</taxon>
        <taxon>Chytriomycetaceae</taxon>
        <taxon>Rhizoclosmatium</taxon>
    </lineage>
</organism>
<keyword evidence="12" id="KW-1185">Reference proteome</keyword>
<dbReference type="GO" id="GO:0031080">
    <property type="term" value="C:nuclear pore outer ring"/>
    <property type="evidence" value="ECO:0007669"/>
    <property type="project" value="EnsemblFungi"/>
</dbReference>
<protein>
    <submittedName>
        <fullName evidence="11">WD40 repeat-like protein</fullName>
    </submittedName>
</protein>
<comment type="subcellular location">
    <subcellularLocation>
        <location evidence="1">Nucleus</location>
        <location evidence="1">Nuclear pore complex</location>
    </subcellularLocation>
</comment>
<feature type="repeat" description="WD" evidence="10">
    <location>
        <begin position="58"/>
        <end position="92"/>
    </location>
</feature>
<reference evidence="11 12" key="1">
    <citation type="submission" date="2016-07" db="EMBL/GenBank/DDBJ databases">
        <title>Pervasive Adenine N6-methylation of Active Genes in Fungi.</title>
        <authorList>
            <consortium name="DOE Joint Genome Institute"/>
            <person name="Mondo S.J."/>
            <person name="Dannebaum R.O."/>
            <person name="Kuo R.C."/>
            <person name="Labutti K."/>
            <person name="Haridas S."/>
            <person name="Kuo A."/>
            <person name="Salamov A."/>
            <person name="Ahrendt S.R."/>
            <person name="Lipzen A."/>
            <person name="Sullivan W."/>
            <person name="Andreopoulos W.B."/>
            <person name="Clum A."/>
            <person name="Lindquist E."/>
            <person name="Daum C."/>
            <person name="Ramamoorthy G.K."/>
            <person name="Gryganskyi A."/>
            <person name="Culley D."/>
            <person name="Magnuson J.K."/>
            <person name="James T.Y."/>
            <person name="O'Malley M.A."/>
            <person name="Stajich J.E."/>
            <person name="Spatafora J.W."/>
            <person name="Visel A."/>
            <person name="Grigoriev I.V."/>
        </authorList>
    </citation>
    <scope>NUCLEOTIDE SEQUENCE [LARGE SCALE GENOMIC DNA]</scope>
    <source>
        <strain evidence="11 12">JEL800</strain>
    </source>
</reference>
<keyword evidence="7" id="KW-0653">Protein transport</keyword>
<keyword evidence="3" id="KW-0813">Transport</keyword>
<dbReference type="STRING" id="329046.A0A1Y2B3F0"/>
<comment type="caution">
    <text evidence="11">The sequence shown here is derived from an EMBL/GenBank/DDBJ whole genome shotgun (WGS) entry which is preliminary data.</text>
</comment>
<dbReference type="AlphaFoldDB" id="A0A1Y2B3F0"/>
<dbReference type="SMART" id="SM00320">
    <property type="entry name" value="WD40"/>
    <property type="match status" value="4"/>
</dbReference>
<dbReference type="GO" id="GO:0015031">
    <property type="term" value="P:protein transport"/>
    <property type="evidence" value="ECO:0007669"/>
    <property type="project" value="UniProtKB-KW"/>
</dbReference>
<evidence type="ECO:0000256" key="3">
    <source>
        <dbReference type="ARBA" id="ARBA00022448"/>
    </source>
</evidence>
<evidence type="ECO:0000256" key="6">
    <source>
        <dbReference type="ARBA" id="ARBA00022816"/>
    </source>
</evidence>
<dbReference type="Pfam" id="PF00400">
    <property type="entry name" value="WD40"/>
    <property type="match status" value="4"/>
</dbReference>
<dbReference type="InterPro" id="IPR020472">
    <property type="entry name" value="WD40_PAC1"/>
</dbReference>
<feature type="repeat" description="WD" evidence="10">
    <location>
        <begin position="241"/>
        <end position="272"/>
    </location>
</feature>
<dbReference type="GO" id="GO:1904263">
    <property type="term" value="P:positive regulation of TORC1 signaling"/>
    <property type="evidence" value="ECO:0007669"/>
    <property type="project" value="EnsemblFungi"/>
</dbReference>
<evidence type="ECO:0000256" key="7">
    <source>
        <dbReference type="ARBA" id="ARBA00022927"/>
    </source>
</evidence>
<dbReference type="SUPFAM" id="SSF50978">
    <property type="entry name" value="WD40 repeat-like"/>
    <property type="match status" value="1"/>
</dbReference>
<evidence type="ECO:0000256" key="9">
    <source>
        <dbReference type="ARBA" id="ARBA00023242"/>
    </source>
</evidence>
<dbReference type="PROSITE" id="PS50082">
    <property type="entry name" value="WD_REPEATS_2"/>
    <property type="match status" value="3"/>
</dbReference>
<evidence type="ECO:0000256" key="5">
    <source>
        <dbReference type="ARBA" id="ARBA00022737"/>
    </source>
</evidence>
<dbReference type="GO" id="GO:0034198">
    <property type="term" value="P:cellular response to amino acid starvation"/>
    <property type="evidence" value="ECO:0007669"/>
    <property type="project" value="TreeGrafter"/>
</dbReference>
<keyword evidence="4 10" id="KW-0853">WD repeat</keyword>
<name>A0A1Y2B3F0_9FUNG</name>
<evidence type="ECO:0000256" key="4">
    <source>
        <dbReference type="ARBA" id="ARBA00022574"/>
    </source>
</evidence>
<sequence>MVQYEPLIAPFAPDHSDLVHDIQYDFYGKRIATCSSDQRVKVWHIDSETEGWEVADAWKAHDCSIVKVAWAHPEFGSVLASCSYDRSIKIWEEQEHDECPDPQSLSLWSLTSETQLLTHQSPKETDRLPITWCPSRFHPPQLVIATSTSHRLFLPCQNYRLSAASLWMPFERLDPHSDADVLDVAWAPNMGRSYELVATGSRDGVVRIFKLVWIDIIEESGVAVESGGGKGMWKVDLVASLADHGAAVWRVSWNLLGTVLSSCGEDGKVRVWRAGVGREECQWVCSQVIGASDA</sequence>
<feature type="repeat" description="WD" evidence="10">
    <location>
        <begin position="12"/>
        <end position="47"/>
    </location>
</feature>
<keyword evidence="8" id="KW-0811">Translocation</keyword>
<keyword evidence="5" id="KW-0677">Repeat</keyword>
<evidence type="ECO:0000256" key="10">
    <source>
        <dbReference type="PROSITE-ProRule" id="PRU00221"/>
    </source>
</evidence>
<dbReference type="InterPro" id="IPR036322">
    <property type="entry name" value="WD40_repeat_dom_sf"/>
</dbReference>
<evidence type="ECO:0000256" key="1">
    <source>
        <dbReference type="ARBA" id="ARBA00004567"/>
    </source>
</evidence>
<comment type="similarity">
    <text evidence="2">Belongs to the WD repeat SEC13 family.</text>
</comment>
<dbReference type="InterPro" id="IPR001680">
    <property type="entry name" value="WD40_rpt"/>
</dbReference>
<evidence type="ECO:0000313" key="11">
    <source>
        <dbReference type="EMBL" id="ORY29254.1"/>
    </source>
</evidence>
<evidence type="ECO:0000256" key="2">
    <source>
        <dbReference type="ARBA" id="ARBA00010102"/>
    </source>
</evidence>
<dbReference type="PRINTS" id="PR00320">
    <property type="entry name" value="GPROTEINBRPT"/>
</dbReference>
<gene>
    <name evidence="11" type="ORF">BCR33DRAFT_793090</name>
</gene>
<keyword evidence="6" id="KW-0509">mRNA transport</keyword>
<keyword evidence="9" id="KW-0539">Nucleus</keyword>
<dbReference type="Gene3D" id="2.130.10.10">
    <property type="entry name" value="YVTN repeat-like/Quinoprotein amine dehydrogenase"/>
    <property type="match status" value="2"/>
</dbReference>
<dbReference type="PANTHER" id="PTHR11024:SF3">
    <property type="entry name" value="NUCLEOPORIN SEH1"/>
    <property type="match status" value="1"/>
</dbReference>
<dbReference type="GO" id="GO:0005198">
    <property type="term" value="F:structural molecule activity"/>
    <property type="evidence" value="ECO:0007669"/>
    <property type="project" value="InterPro"/>
</dbReference>
<dbReference type="InterPro" id="IPR015943">
    <property type="entry name" value="WD40/YVTN_repeat-like_dom_sf"/>
</dbReference>
<dbReference type="GO" id="GO:0034399">
    <property type="term" value="C:nuclear periphery"/>
    <property type="evidence" value="ECO:0007669"/>
    <property type="project" value="EnsemblFungi"/>
</dbReference>
<dbReference type="InterPro" id="IPR037363">
    <property type="entry name" value="Sec13/Seh1_fam"/>
</dbReference>